<protein>
    <submittedName>
        <fullName evidence="13">Uncharacterized protein</fullName>
    </submittedName>
</protein>
<evidence type="ECO:0000256" key="6">
    <source>
        <dbReference type="ARBA" id="ARBA00022692"/>
    </source>
</evidence>
<evidence type="ECO:0000256" key="11">
    <source>
        <dbReference type="ARBA" id="ARBA00023033"/>
    </source>
</evidence>
<keyword evidence="6" id="KW-0812">Transmembrane</keyword>
<dbReference type="GO" id="GO:0005506">
    <property type="term" value="F:iron ion binding"/>
    <property type="evidence" value="ECO:0007669"/>
    <property type="project" value="InterPro"/>
</dbReference>
<comment type="similarity">
    <text evidence="4">Belongs to the cytochrome P450 family.</text>
</comment>
<dbReference type="Gene3D" id="1.10.630.10">
    <property type="entry name" value="Cytochrome P450"/>
    <property type="match status" value="1"/>
</dbReference>
<accession>A0AAD7CSK2</accession>
<feature type="non-terminal residue" evidence="13">
    <location>
        <position position="56"/>
    </location>
</feature>
<comment type="caution">
    <text evidence="13">The sequence shown here is derived from an EMBL/GenBank/DDBJ whole genome shotgun (WGS) entry which is preliminary data.</text>
</comment>
<keyword evidence="14" id="KW-1185">Reference proteome</keyword>
<dbReference type="SUPFAM" id="SSF48264">
    <property type="entry name" value="Cytochrome P450"/>
    <property type="match status" value="1"/>
</dbReference>
<keyword evidence="10" id="KW-0408">Iron</keyword>
<dbReference type="AlphaFoldDB" id="A0AAD7CSK2"/>
<evidence type="ECO:0000256" key="3">
    <source>
        <dbReference type="ARBA" id="ARBA00004721"/>
    </source>
</evidence>
<reference evidence="13" key="1">
    <citation type="submission" date="2023-03" db="EMBL/GenBank/DDBJ databases">
        <title>Massive genome expansion in bonnet fungi (Mycena s.s.) driven by repeated elements and novel gene families across ecological guilds.</title>
        <authorList>
            <consortium name="Lawrence Berkeley National Laboratory"/>
            <person name="Harder C.B."/>
            <person name="Miyauchi S."/>
            <person name="Viragh M."/>
            <person name="Kuo A."/>
            <person name="Thoen E."/>
            <person name="Andreopoulos B."/>
            <person name="Lu D."/>
            <person name="Skrede I."/>
            <person name="Drula E."/>
            <person name="Henrissat B."/>
            <person name="Morin E."/>
            <person name="Kohler A."/>
            <person name="Barry K."/>
            <person name="LaButti K."/>
            <person name="Morin E."/>
            <person name="Salamov A."/>
            <person name="Lipzen A."/>
            <person name="Mereny Z."/>
            <person name="Hegedus B."/>
            <person name="Baldrian P."/>
            <person name="Stursova M."/>
            <person name="Weitz H."/>
            <person name="Taylor A."/>
            <person name="Grigoriev I.V."/>
            <person name="Nagy L.G."/>
            <person name="Martin F."/>
            <person name="Kauserud H."/>
        </authorList>
    </citation>
    <scope>NUCLEOTIDE SEQUENCE</scope>
    <source>
        <strain evidence="13">CBHHK067</strain>
    </source>
</reference>
<evidence type="ECO:0000256" key="7">
    <source>
        <dbReference type="ARBA" id="ARBA00022723"/>
    </source>
</evidence>
<evidence type="ECO:0000256" key="1">
    <source>
        <dbReference type="ARBA" id="ARBA00001971"/>
    </source>
</evidence>
<keyword evidence="8" id="KW-1133">Transmembrane helix</keyword>
<keyword evidence="11" id="KW-0503">Monooxygenase</keyword>
<evidence type="ECO:0000256" key="10">
    <source>
        <dbReference type="ARBA" id="ARBA00023004"/>
    </source>
</evidence>
<dbReference type="GO" id="GO:0016705">
    <property type="term" value="F:oxidoreductase activity, acting on paired donors, with incorporation or reduction of molecular oxygen"/>
    <property type="evidence" value="ECO:0007669"/>
    <property type="project" value="InterPro"/>
</dbReference>
<dbReference type="InterPro" id="IPR036396">
    <property type="entry name" value="Cyt_P450_sf"/>
</dbReference>
<dbReference type="InterPro" id="IPR001128">
    <property type="entry name" value="Cyt_P450"/>
</dbReference>
<keyword evidence="7" id="KW-0479">Metal-binding</keyword>
<dbReference type="GO" id="GO:0004497">
    <property type="term" value="F:monooxygenase activity"/>
    <property type="evidence" value="ECO:0007669"/>
    <property type="project" value="UniProtKB-KW"/>
</dbReference>
<gene>
    <name evidence="13" type="ORF">B0H17DRAFT_885559</name>
</gene>
<evidence type="ECO:0000256" key="5">
    <source>
        <dbReference type="ARBA" id="ARBA00022617"/>
    </source>
</evidence>
<sequence length="56" mass="6103">WLHSLDDLPILNAVIQESLRLDTPLPGLPRIVPEEGLYIGGHHVPASTVVSVPIWA</sequence>
<dbReference type="Proteomes" id="UP001221757">
    <property type="component" value="Unassembled WGS sequence"/>
</dbReference>
<evidence type="ECO:0000256" key="12">
    <source>
        <dbReference type="ARBA" id="ARBA00023136"/>
    </source>
</evidence>
<comment type="pathway">
    <text evidence="3">Secondary metabolite biosynthesis; terpenoid biosynthesis.</text>
</comment>
<evidence type="ECO:0000256" key="8">
    <source>
        <dbReference type="ARBA" id="ARBA00022989"/>
    </source>
</evidence>
<keyword evidence="5" id="KW-0349">Heme</keyword>
<dbReference type="EMBL" id="JARKIE010000254">
    <property type="protein sequence ID" value="KAJ7661044.1"/>
    <property type="molecule type" value="Genomic_DNA"/>
</dbReference>
<dbReference type="Pfam" id="PF00067">
    <property type="entry name" value="p450"/>
    <property type="match status" value="1"/>
</dbReference>
<proteinExistence type="inferred from homology"/>
<keyword evidence="9" id="KW-0560">Oxidoreductase</keyword>
<organism evidence="13 14">
    <name type="scientific">Mycena rosella</name>
    <name type="common">Pink bonnet</name>
    <name type="synonym">Agaricus rosellus</name>
    <dbReference type="NCBI Taxonomy" id="1033263"/>
    <lineage>
        <taxon>Eukaryota</taxon>
        <taxon>Fungi</taxon>
        <taxon>Dikarya</taxon>
        <taxon>Basidiomycota</taxon>
        <taxon>Agaricomycotina</taxon>
        <taxon>Agaricomycetes</taxon>
        <taxon>Agaricomycetidae</taxon>
        <taxon>Agaricales</taxon>
        <taxon>Marasmiineae</taxon>
        <taxon>Mycenaceae</taxon>
        <taxon>Mycena</taxon>
    </lineage>
</organism>
<dbReference type="GO" id="GO:0020037">
    <property type="term" value="F:heme binding"/>
    <property type="evidence" value="ECO:0007669"/>
    <property type="project" value="InterPro"/>
</dbReference>
<evidence type="ECO:0000256" key="2">
    <source>
        <dbReference type="ARBA" id="ARBA00004370"/>
    </source>
</evidence>
<feature type="non-terminal residue" evidence="13">
    <location>
        <position position="1"/>
    </location>
</feature>
<dbReference type="InterPro" id="IPR050121">
    <property type="entry name" value="Cytochrome_P450_monoxygenase"/>
</dbReference>
<evidence type="ECO:0000313" key="14">
    <source>
        <dbReference type="Proteomes" id="UP001221757"/>
    </source>
</evidence>
<keyword evidence="12" id="KW-0472">Membrane</keyword>
<evidence type="ECO:0000313" key="13">
    <source>
        <dbReference type="EMBL" id="KAJ7661044.1"/>
    </source>
</evidence>
<evidence type="ECO:0000256" key="9">
    <source>
        <dbReference type="ARBA" id="ARBA00023002"/>
    </source>
</evidence>
<dbReference type="GO" id="GO:0016020">
    <property type="term" value="C:membrane"/>
    <property type="evidence" value="ECO:0007669"/>
    <property type="project" value="UniProtKB-SubCell"/>
</dbReference>
<dbReference type="PANTHER" id="PTHR24305:SF166">
    <property type="entry name" value="CYTOCHROME P450 12A4, MITOCHONDRIAL-RELATED"/>
    <property type="match status" value="1"/>
</dbReference>
<dbReference type="PANTHER" id="PTHR24305">
    <property type="entry name" value="CYTOCHROME P450"/>
    <property type="match status" value="1"/>
</dbReference>
<name>A0AAD7CSK2_MYCRO</name>
<evidence type="ECO:0000256" key="4">
    <source>
        <dbReference type="ARBA" id="ARBA00010617"/>
    </source>
</evidence>
<comment type="cofactor">
    <cofactor evidence="1">
        <name>heme</name>
        <dbReference type="ChEBI" id="CHEBI:30413"/>
    </cofactor>
</comment>
<comment type="subcellular location">
    <subcellularLocation>
        <location evidence="2">Membrane</location>
    </subcellularLocation>
</comment>